<feature type="region of interest" description="Disordered" evidence="1">
    <location>
        <begin position="1"/>
        <end position="69"/>
    </location>
</feature>
<accession>A0A8J9Y014</accession>
<dbReference type="OrthoDB" id="7401664at2759"/>
<dbReference type="EMBL" id="OV170221">
    <property type="protein sequence ID" value="CAH0713934.1"/>
    <property type="molecule type" value="Genomic_DNA"/>
</dbReference>
<feature type="compositionally biased region" description="Polar residues" evidence="1">
    <location>
        <begin position="59"/>
        <end position="69"/>
    </location>
</feature>
<proteinExistence type="predicted"/>
<gene>
    <name evidence="2" type="ORF">BINO364_LOCUS1031</name>
</gene>
<sequence length="92" mass="10051">MEERIPLIRIQAEEGTTRTPDGEDNDGSEINAGSSRALSAATSREDDDDSSNNASNESKSPGQRTNATCTIENLTPQFFAELMRLRSYGLKI</sequence>
<dbReference type="AlphaFoldDB" id="A0A8J9Y014"/>
<dbReference type="Proteomes" id="UP000838878">
    <property type="component" value="Chromosome 1"/>
</dbReference>
<feature type="non-terminal residue" evidence="2">
    <location>
        <position position="92"/>
    </location>
</feature>
<feature type="compositionally biased region" description="Polar residues" evidence="1">
    <location>
        <begin position="31"/>
        <end position="42"/>
    </location>
</feature>
<organism evidence="2 3">
    <name type="scientific">Brenthis ino</name>
    <name type="common">lesser marbled fritillary</name>
    <dbReference type="NCBI Taxonomy" id="405034"/>
    <lineage>
        <taxon>Eukaryota</taxon>
        <taxon>Metazoa</taxon>
        <taxon>Ecdysozoa</taxon>
        <taxon>Arthropoda</taxon>
        <taxon>Hexapoda</taxon>
        <taxon>Insecta</taxon>
        <taxon>Pterygota</taxon>
        <taxon>Neoptera</taxon>
        <taxon>Endopterygota</taxon>
        <taxon>Lepidoptera</taxon>
        <taxon>Glossata</taxon>
        <taxon>Ditrysia</taxon>
        <taxon>Papilionoidea</taxon>
        <taxon>Nymphalidae</taxon>
        <taxon>Heliconiinae</taxon>
        <taxon>Argynnini</taxon>
        <taxon>Brenthis</taxon>
    </lineage>
</organism>
<evidence type="ECO:0000256" key="1">
    <source>
        <dbReference type="SAM" id="MobiDB-lite"/>
    </source>
</evidence>
<feature type="compositionally biased region" description="Basic and acidic residues" evidence="1">
    <location>
        <begin position="1"/>
        <end position="16"/>
    </location>
</feature>
<evidence type="ECO:0000313" key="3">
    <source>
        <dbReference type="Proteomes" id="UP000838878"/>
    </source>
</evidence>
<name>A0A8J9Y014_9NEOP</name>
<protein>
    <submittedName>
        <fullName evidence="2">Uncharacterized protein</fullName>
    </submittedName>
</protein>
<reference evidence="2" key="1">
    <citation type="submission" date="2021-12" db="EMBL/GenBank/DDBJ databases">
        <authorList>
            <person name="Martin H S."/>
        </authorList>
    </citation>
    <scope>NUCLEOTIDE SEQUENCE</scope>
</reference>
<evidence type="ECO:0000313" key="2">
    <source>
        <dbReference type="EMBL" id="CAH0713934.1"/>
    </source>
</evidence>
<keyword evidence="3" id="KW-1185">Reference proteome</keyword>